<sequence length="122" mass="13779">MHDAGYNKNIPGGGTHELPAGHQQDYERHPPSAGFIFRSKPYPGIAGICLYKFRNHGTLLRIGNPSLRENQMIGGYVFPIEYLLYKCVCERRVCPVAVIRTEPVYQPPAPFVTGHNRLRLKC</sequence>
<comment type="caution">
    <text evidence="2">The sequence shown here is derived from an EMBL/GenBank/DDBJ whole genome shotgun (WGS) entry which is preliminary data.</text>
</comment>
<evidence type="ECO:0000256" key="1">
    <source>
        <dbReference type="SAM" id="MobiDB-lite"/>
    </source>
</evidence>
<reference evidence="3" key="1">
    <citation type="journal article" date="2019" name="Int. J. Syst. Evol. Microbiol.">
        <title>The Global Catalogue of Microorganisms (GCM) 10K type strain sequencing project: providing services to taxonomists for standard genome sequencing and annotation.</title>
        <authorList>
            <consortium name="The Broad Institute Genomics Platform"/>
            <consortium name="The Broad Institute Genome Sequencing Center for Infectious Disease"/>
            <person name="Wu L."/>
            <person name="Ma J."/>
        </authorList>
    </citation>
    <scope>NUCLEOTIDE SEQUENCE [LARGE SCALE GENOMIC DNA]</scope>
    <source>
        <strain evidence="3">JCM 31921</strain>
    </source>
</reference>
<proteinExistence type="predicted"/>
<gene>
    <name evidence="2" type="ORF">GCM10023092_08390</name>
</gene>
<feature type="region of interest" description="Disordered" evidence="1">
    <location>
        <begin position="1"/>
        <end position="24"/>
    </location>
</feature>
<keyword evidence="3" id="KW-1185">Reference proteome</keyword>
<dbReference type="Proteomes" id="UP001501410">
    <property type="component" value="Unassembled WGS sequence"/>
</dbReference>
<organism evidence="2 3">
    <name type="scientific">Rurimicrobium arvi</name>
    <dbReference type="NCBI Taxonomy" id="2049916"/>
    <lineage>
        <taxon>Bacteria</taxon>
        <taxon>Pseudomonadati</taxon>
        <taxon>Bacteroidota</taxon>
        <taxon>Chitinophagia</taxon>
        <taxon>Chitinophagales</taxon>
        <taxon>Chitinophagaceae</taxon>
        <taxon>Rurimicrobium</taxon>
    </lineage>
</organism>
<protein>
    <submittedName>
        <fullName evidence="2">Uncharacterized protein</fullName>
    </submittedName>
</protein>
<evidence type="ECO:0000313" key="2">
    <source>
        <dbReference type="EMBL" id="GAA4451172.1"/>
    </source>
</evidence>
<name>A0ABP8MJ14_9BACT</name>
<evidence type="ECO:0000313" key="3">
    <source>
        <dbReference type="Proteomes" id="UP001501410"/>
    </source>
</evidence>
<dbReference type="EMBL" id="BAABEZ010000004">
    <property type="protein sequence ID" value="GAA4451172.1"/>
    <property type="molecule type" value="Genomic_DNA"/>
</dbReference>
<accession>A0ABP8MJ14</accession>